<gene>
    <name evidence="1" type="ORF">SAMN05216402_1806</name>
</gene>
<keyword evidence="2" id="KW-1185">Reference proteome</keyword>
<sequence length="77" mass="8082">MSAPPVNKLEKLRWEDDMGVKASGHFIGHLHYLASQAGEGAGCLPAPIGDGNLARPERIDLGECSLGSRIGIIQATS</sequence>
<evidence type="ECO:0000313" key="1">
    <source>
        <dbReference type="EMBL" id="SDQ67587.1"/>
    </source>
</evidence>
<dbReference type="Proteomes" id="UP000183471">
    <property type="component" value="Unassembled WGS sequence"/>
</dbReference>
<comment type="caution">
    <text evidence="1">The sequence shown here is derived from an EMBL/GenBank/DDBJ whole genome shotgun (WGS) entry which is preliminary data.</text>
</comment>
<evidence type="ECO:0000313" key="2">
    <source>
        <dbReference type="Proteomes" id="UP000183471"/>
    </source>
</evidence>
<protein>
    <submittedName>
        <fullName evidence="1">Uncharacterized protein</fullName>
    </submittedName>
</protein>
<dbReference type="EMBL" id="FNKY01000001">
    <property type="protein sequence ID" value="SDQ67587.1"/>
    <property type="molecule type" value="Genomic_DNA"/>
</dbReference>
<organism evidence="1 2">
    <name type="scientific">Nitrosospira multiformis</name>
    <dbReference type="NCBI Taxonomy" id="1231"/>
    <lineage>
        <taxon>Bacteria</taxon>
        <taxon>Pseudomonadati</taxon>
        <taxon>Pseudomonadota</taxon>
        <taxon>Betaproteobacteria</taxon>
        <taxon>Nitrosomonadales</taxon>
        <taxon>Nitrosomonadaceae</taxon>
        <taxon>Nitrosospira</taxon>
    </lineage>
</organism>
<accession>A0ABY0TDN9</accession>
<name>A0ABY0TDN9_9PROT</name>
<proteinExistence type="predicted"/>
<reference evidence="1 2" key="1">
    <citation type="submission" date="2016-10" db="EMBL/GenBank/DDBJ databases">
        <authorList>
            <person name="Varghese N."/>
            <person name="Submissions S."/>
        </authorList>
    </citation>
    <scope>NUCLEOTIDE SEQUENCE [LARGE SCALE GENOMIC DNA]</scope>
    <source>
        <strain evidence="1 2">Nl1</strain>
    </source>
</reference>